<proteinExistence type="predicted"/>
<gene>
    <name evidence="1" type="ordered locus">Cyan7425_3217</name>
</gene>
<name>B8HNV8_CYAP4</name>
<evidence type="ECO:0000313" key="1">
    <source>
        <dbReference type="EMBL" id="ACL45545.1"/>
    </source>
</evidence>
<reference evidence="1" key="1">
    <citation type="submission" date="2009-01" db="EMBL/GenBank/DDBJ databases">
        <title>Complete sequence of chromosome Cyanothece sp. PCC 7425.</title>
        <authorList>
            <consortium name="US DOE Joint Genome Institute"/>
            <person name="Lucas S."/>
            <person name="Copeland A."/>
            <person name="Lapidus A."/>
            <person name="Glavina del Rio T."/>
            <person name="Dalin E."/>
            <person name="Tice H."/>
            <person name="Bruce D."/>
            <person name="Goodwin L."/>
            <person name="Pitluck S."/>
            <person name="Sims D."/>
            <person name="Meineke L."/>
            <person name="Brettin T."/>
            <person name="Detter J.C."/>
            <person name="Han C."/>
            <person name="Larimer F."/>
            <person name="Land M."/>
            <person name="Hauser L."/>
            <person name="Kyrpides N."/>
            <person name="Ovchinnikova G."/>
            <person name="Liberton M."/>
            <person name="Stoeckel J."/>
            <person name="Banerjee A."/>
            <person name="Singh A."/>
            <person name="Page L."/>
            <person name="Sato H."/>
            <person name="Zhao L."/>
            <person name="Sherman L."/>
            <person name="Pakrasi H."/>
            <person name="Richardson P."/>
        </authorList>
    </citation>
    <scope>NUCLEOTIDE SEQUENCE</scope>
    <source>
        <strain evidence="1">PCC 7425</strain>
    </source>
</reference>
<dbReference type="AlphaFoldDB" id="B8HNV8"/>
<sequence>MQAEYRQRLIVCLEHELANLRFPLAETGLSVGCGQMSLYRDQDVLGANPC</sequence>
<dbReference type="EMBL" id="CP001344">
    <property type="protein sequence ID" value="ACL45545.1"/>
    <property type="molecule type" value="Genomic_DNA"/>
</dbReference>
<organism evidence="1">
    <name type="scientific">Cyanothece sp. (strain PCC 7425 / ATCC 29141)</name>
    <dbReference type="NCBI Taxonomy" id="395961"/>
    <lineage>
        <taxon>Bacteria</taxon>
        <taxon>Bacillati</taxon>
        <taxon>Cyanobacteriota</taxon>
        <taxon>Cyanophyceae</taxon>
        <taxon>Gomontiellales</taxon>
        <taxon>Cyanothecaceae</taxon>
        <taxon>Cyanothece</taxon>
    </lineage>
</organism>
<protein>
    <submittedName>
        <fullName evidence="1">Uncharacterized protein</fullName>
    </submittedName>
</protein>
<dbReference type="KEGG" id="cyn:Cyan7425_3217"/>
<accession>B8HNV8</accession>
<dbReference type="HOGENOM" id="CLU_3117002_0_0_3"/>